<dbReference type="STRING" id="549789.NIES30_13790"/>
<name>A0A1U7J4T4_9CYAN</name>
<evidence type="ECO:0000313" key="2">
    <source>
        <dbReference type="Proteomes" id="UP000185557"/>
    </source>
</evidence>
<evidence type="ECO:0000313" key="1">
    <source>
        <dbReference type="EMBL" id="OKH47524.1"/>
    </source>
</evidence>
<proteinExistence type="predicted"/>
<keyword evidence="2" id="KW-1185">Reference proteome</keyword>
<reference evidence="1 2" key="1">
    <citation type="submission" date="2016-11" db="EMBL/GenBank/DDBJ databases">
        <title>Draft Genome Sequences of Nine Cyanobacterial Strains from Diverse Habitats.</title>
        <authorList>
            <person name="Zhu T."/>
            <person name="Hou S."/>
            <person name="Lu X."/>
            <person name="Hess W.R."/>
        </authorList>
    </citation>
    <scope>NUCLEOTIDE SEQUENCE [LARGE SCALE GENOMIC DNA]</scope>
    <source>
        <strain evidence="1 2">NIES-30</strain>
    </source>
</reference>
<dbReference type="OrthoDB" id="9796131at2"/>
<organism evidence="1 2">
    <name type="scientific">Phormidium tenue NIES-30</name>
    <dbReference type="NCBI Taxonomy" id="549789"/>
    <lineage>
        <taxon>Bacteria</taxon>
        <taxon>Bacillati</taxon>
        <taxon>Cyanobacteriota</taxon>
        <taxon>Cyanophyceae</taxon>
        <taxon>Oscillatoriophycideae</taxon>
        <taxon>Oscillatoriales</taxon>
        <taxon>Oscillatoriaceae</taxon>
        <taxon>Phormidium</taxon>
    </lineage>
</organism>
<sequence>MTILNPEALAERANNLGSFNGMELVLVELTPAIAPTEAHLLVHFFNNQELADIVADVTADPALARQIFTITGGQRIRGGDLAGEVQVVAVAATSDPNVLDLTVTPIGDYSTYTLSLDRENIDPIFSELPFKFRPGCFTNNCAPDWEPGAAPLDNPTIDYLAKDYDSFRHTLMAAMAQRVPGWQPTSEADLDQVLLSLFSAAADELSDFQDRVMGEAYWSTLRKRVSLARHARLVDYHVHQGNQASTWLALILGAGESLELPKPHPVLPDVALPLLVWAGSPDFNEPVAVVFMSQPPLGEPQQLDSLVNQMGLYTWDGAIPALAAGSTQADLLLLANGPDGPGIPIVDEASARQVEDLVRTGKIPTLLIQERLNPATGELAGRNPNKRQLLRLLPGAAGATAKLDPLRTIWYVEVHWRQEDALRFNYCFTVGCAGGAIEHVSLFHGNLVPVHHGRPREILFEEPVAPLDEGRFYFERTDRWGTLCRLPAEPLAYQNTLPGGEIPPLSTLAVEVITEGQADPWDEVIDLIHSDDSAENGDRFMVEIDELGQSLLRFGNGINGRALPPNAQVRCRYQVGRGLDGNIGYDQLQFFNGGTYPEILACWNPFDVVDGRAPEPAAEVLRRAPEAYRFRQLRAVTLKDYVHRAEELAGVSRAAARYAWTGSWRTVQIAIDPVGTTTLSRELREKLARHLDAVRLIGEDLEIRPPRFVPLDIQVALCIHPDYWPEDIRFVLEQEFSDGYTPDGRLGFFHPDLWTFGQPLYASQIAGRVQAVAGVEHVISMVLKRWNEATPGTEAIATLRPNEIIQVRNDPDHQEMGAIAFDIRGGRQ</sequence>
<dbReference type="Proteomes" id="UP000185557">
    <property type="component" value="Unassembled WGS sequence"/>
</dbReference>
<gene>
    <name evidence="1" type="ORF">NIES30_13790</name>
</gene>
<dbReference type="AlphaFoldDB" id="A0A1U7J4T4"/>
<protein>
    <submittedName>
        <fullName evidence="1">Uncharacterized protein</fullName>
    </submittedName>
</protein>
<dbReference type="EMBL" id="MRCG01000009">
    <property type="protein sequence ID" value="OKH47524.1"/>
    <property type="molecule type" value="Genomic_DNA"/>
</dbReference>
<comment type="caution">
    <text evidence="1">The sequence shown here is derived from an EMBL/GenBank/DDBJ whole genome shotgun (WGS) entry which is preliminary data.</text>
</comment>
<dbReference type="RefSeq" id="WP_073609000.1">
    <property type="nucleotide sequence ID" value="NZ_MRCG01000009.1"/>
</dbReference>
<accession>A0A1U7J4T4</accession>